<keyword evidence="7" id="KW-0255">Endonuclease</keyword>
<keyword evidence="4" id="KW-0548">Nucleotidyltransferase</keyword>
<dbReference type="Gene3D" id="4.10.60.10">
    <property type="entry name" value="Zinc finger, CCHC-type"/>
    <property type="match status" value="1"/>
</dbReference>
<evidence type="ECO:0000259" key="14">
    <source>
        <dbReference type="PROSITE" id="PS50994"/>
    </source>
</evidence>
<dbReference type="eggNOG" id="KOG0017">
    <property type="taxonomic scope" value="Eukaryota"/>
</dbReference>
<dbReference type="Gene3D" id="2.40.70.10">
    <property type="entry name" value="Acid Proteases"/>
    <property type="match status" value="1"/>
</dbReference>
<dbReference type="EMBL" id="HE601503">
    <property type="protein sequence ID" value="CAS00542.1"/>
    <property type="molecule type" value="Genomic_DNA"/>
</dbReference>
<dbReference type="KEGG" id="cbr:CBG_26159"/>
<dbReference type="FunFam" id="4.10.60.10:FF:000087">
    <property type="entry name" value="Protein CBG24470"/>
    <property type="match status" value="1"/>
</dbReference>
<dbReference type="Pfam" id="PF17921">
    <property type="entry name" value="Integrase_H2C2"/>
    <property type="match status" value="1"/>
</dbReference>
<dbReference type="InterPro" id="IPR001878">
    <property type="entry name" value="Znf_CCHC"/>
</dbReference>
<dbReference type="GO" id="GO:0006508">
    <property type="term" value="P:proteolysis"/>
    <property type="evidence" value="ECO:0007669"/>
    <property type="project" value="UniProtKB-KW"/>
</dbReference>
<dbReference type="SUPFAM" id="SSF53098">
    <property type="entry name" value="Ribonuclease H-like"/>
    <property type="match status" value="1"/>
</dbReference>
<dbReference type="InterPro" id="IPR041588">
    <property type="entry name" value="Integrase_H2C2"/>
</dbReference>
<dbReference type="InterPro" id="IPR055510">
    <property type="entry name" value="DUF7083"/>
</dbReference>
<reference evidence="15 16" key="2">
    <citation type="journal article" date="2011" name="PLoS Genet.">
        <title>Caenorhabditis briggsae recombinant inbred line genotypes reveal inter-strain incompatibility and the evolution of recombination.</title>
        <authorList>
            <person name="Ross J.A."/>
            <person name="Koboldt D.C."/>
            <person name="Staisch J.E."/>
            <person name="Chamberlin H.M."/>
            <person name="Gupta B.P."/>
            <person name="Miller R.D."/>
            <person name="Baird S.E."/>
            <person name="Haag E.S."/>
        </authorList>
    </citation>
    <scope>NUCLEOTIDE SEQUENCE [LARGE SCALE GENOMIC DNA]</scope>
    <source>
        <strain evidence="15 16">AF16</strain>
    </source>
</reference>
<dbReference type="GO" id="GO:0003964">
    <property type="term" value="F:RNA-directed DNA polymerase activity"/>
    <property type="evidence" value="ECO:0007669"/>
    <property type="project" value="UniProtKB-EC"/>
</dbReference>
<evidence type="ECO:0000256" key="1">
    <source>
        <dbReference type="ARBA" id="ARBA00012493"/>
    </source>
</evidence>
<dbReference type="GO" id="GO:0004190">
    <property type="term" value="F:aspartic-type endopeptidase activity"/>
    <property type="evidence" value="ECO:0007669"/>
    <property type="project" value="UniProtKB-KW"/>
</dbReference>
<reference evidence="15 16" key="1">
    <citation type="journal article" date="2003" name="PLoS Biol.">
        <title>The genome sequence of Caenorhabditis briggsae: a platform for comparative genomics.</title>
        <authorList>
            <person name="Stein L.D."/>
            <person name="Bao Z."/>
            <person name="Blasiar D."/>
            <person name="Blumenthal T."/>
            <person name="Brent M.R."/>
            <person name="Chen N."/>
            <person name="Chinwalla A."/>
            <person name="Clarke L."/>
            <person name="Clee C."/>
            <person name="Coghlan A."/>
            <person name="Coulson A."/>
            <person name="D'Eustachio P."/>
            <person name="Fitch D.H."/>
            <person name="Fulton L.A."/>
            <person name="Fulton R.E."/>
            <person name="Griffiths-Jones S."/>
            <person name="Harris T.W."/>
            <person name="Hillier L.W."/>
            <person name="Kamath R."/>
            <person name="Kuwabara P.E."/>
            <person name="Mardis E.R."/>
            <person name="Marra M.A."/>
            <person name="Miner T.L."/>
            <person name="Minx P."/>
            <person name="Mullikin J.C."/>
            <person name="Plumb R.W."/>
            <person name="Rogers J."/>
            <person name="Schein J.E."/>
            <person name="Sohrmann M."/>
            <person name="Spieth J."/>
            <person name="Stajich J.E."/>
            <person name="Wei C."/>
            <person name="Willey D."/>
            <person name="Wilson R.K."/>
            <person name="Durbin R."/>
            <person name="Waterston R.H."/>
        </authorList>
    </citation>
    <scope>NUCLEOTIDE SEQUENCE [LARGE SCALE GENOMIC DNA]</scope>
    <source>
        <strain evidence="15 16">AF16</strain>
    </source>
</reference>
<evidence type="ECO:0000256" key="9">
    <source>
        <dbReference type="ARBA" id="ARBA00023125"/>
    </source>
</evidence>
<evidence type="ECO:0000256" key="5">
    <source>
        <dbReference type="ARBA" id="ARBA00022722"/>
    </source>
</evidence>
<dbReference type="CDD" id="cd01647">
    <property type="entry name" value="RT_LTR"/>
    <property type="match status" value="1"/>
</dbReference>
<dbReference type="STRING" id="6238.B6IKW2"/>
<dbReference type="FunFam" id="1.10.340.70:FF:000003">
    <property type="entry name" value="Protein CBG25708"/>
    <property type="match status" value="1"/>
</dbReference>
<evidence type="ECO:0000313" key="16">
    <source>
        <dbReference type="Proteomes" id="UP000008549"/>
    </source>
</evidence>
<dbReference type="InterPro" id="IPR043502">
    <property type="entry name" value="DNA/RNA_pol_sf"/>
</dbReference>
<evidence type="ECO:0000256" key="10">
    <source>
        <dbReference type="ARBA" id="ARBA00023268"/>
    </source>
</evidence>
<evidence type="ECO:0000259" key="12">
    <source>
        <dbReference type="PROSITE" id="PS50175"/>
    </source>
</evidence>
<dbReference type="Gene3D" id="3.10.10.10">
    <property type="entry name" value="HIV Type 1 Reverse Transcriptase, subunit A, domain 1"/>
    <property type="match status" value="1"/>
</dbReference>
<dbReference type="CTD" id="68917640"/>
<dbReference type="PROSITE" id="PS50994">
    <property type="entry name" value="INTEGRASE"/>
    <property type="match status" value="1"/>
</dbReference>
<evidence type="ECO:0000256" key="11">
    <source>
        <dbReference type="SAM" id="MobiDB-lite"/>
    </source>
</evidence>
<dbReference type="InterPro" id="IPR041577">
    <property type="entry name" value="RT_RNaseH_2"/>
</dbReference>
<dbReference type="InterPro" id="IPR001584">
    <property type="entry name" value="Integrase_cat-core"/>
</dbReference>
<keyword evidence="9" id="KW-0238">DNA-binding</keyword>
<dbReference type="SUPFAM" id="SSF56672">
    <property type="entry name" value="DNA/RNA polymerases"/>
    <property type="match status" value="1"/>
</dbReference>
<dbReference type="SMART" id="SM00343">
    <property type="entry name" value="ZnF_C2HC"/>
    <property type="match status" value="2"/>
</dbReference>
<dbReference type="SUPFAM" id="SSF50630">
    <property type="entry name" value="Acid proteases"/>
    <property type="match status" value="1"/>
</dbReference>
<dbReference type="Pfam" id="PF13975">
    <property type="entry name" value="gag-asp_proteas"/>
    <property type="match status" value="1"/>
</dbReference>
<keyword evidence="8" id="KW-0378">Hydrolase</keyword>
<dbReference type="GO" id="GO:0005737">
    <property type="term" value="C:cytoplasm"/>
    <property type="evidence" value="ECO:0007669"/>
    <property type="project" value="UniProtKB-ARBA"/>
</dbReference>
<evidence type="ECO:0000256" key="6">
    <source>
        <dbReference type="ARBA" id="ARBA00022750"/>
    </source>
</evidence>
<evidence type="ECO:0000313" key="15">
    <source>
        <dbReference type="EMBL" id="CAS00542.1"/>
    </source>
</evidence>
<dbReference type="InterPro" id="IPR001995">
    <property type="entry name" value="Peptidase_A2_cat"/>
</dbReference>
<evidence type="ECO:0000256" key="2">
    <source>
        <dbReference type="ARBA" id="ARBA00022670"/>
    </source>
</evidence>
<dbReference type="FunFam" id="3.30.70.270:FF:000020">
    <property type="entry name" value="Transposon Tf2-6 polyprotein-like Protein"/>
    <property type="match status" value="1"/>
</dbReference>
<evidence type="ECO:0000256" key="8">
    <source>
        <dbReference type="ARBA" id="ARBA00022801"/>
    </source>
</evidence>
<dbReference type="GO" id="GO:0015074">
    <property type="term" value="P:DNA integration"/>
    <property type="evidence" value="ECO:0007669"/>
    <property type="project" value="InterPro"/>
</dbReference>
<organism evidence="15 16">
    <name type="scientific">Caenorhabditis briggsae</name>
    <dbReference type="NCBI Taxonomy" id="6238"/>
    <lineage>
        <taxon>Eukaryota</taxon>
        <taxon>Metazoa</taxon>
        <taxon>Ecdysozoa</taxon>
        <taxon>Nematoda</taxon>
        <taxon>Chromadorea</taxon>
        <taxon>Rhabditida</taxon>
        <taxon>Rhabditina</taxon>
        <taxon>Rhabditomorpha</taxon>
        <taxon>Rhabditoidea</taxon>
        <taxon>Rhabditidae</taxon>
        <taxon>Peloderinae</taxon>
        <taxon>Caenorhabditis</taxon>
    </lineage>
</organism>
<dbReference type="GO" id="GO:0008270">
    <property type="term" value="F:zinc ion binding"/>
    <property type="evidence" value="ECO:0007669"/>
    <property type="project" value="InterPro"/>
</dbReference>
<protein>
    <recommendedName>
        <fullName evidence="1">RNA-directed DNA polymerase</fullName>
        <ecNumber evidence="1">2.7.7.49</ecNumber>
    </recommendedName>
</protein>
<dbReference type="CDD" id="cd09274">
    <property type="entry name" value="RNase_HI_RT_Ty3"/>
    <property type="match status" value="1"/>
</dbReference>
<accession>B6IKW2</accession>
<evidence type="ECO:0000256" key="4">
    <source>
        <dbReference type="ARBA" id="ARBA00022695"/>
    </source>
</evidence>
<sequence>MPPPGDTTTGDQATELADLTKQIGLLVNVFAKLAQAPANAPLTTTPTSGHNLLVESISKRIPIFTYDPDDDQTFDTWYARYEDVLTKDGESLEEGEKSRVILSKLSSKEYSHFTNRILPKLPNELNFAELISKLRETFKSTSSIFRKRQDFLRTEYFGGAIEEYTGQVLRKFTSSEFKKMTDDQVCCMVWINGLRDNIYSDIRTKALQVMEAKPECTLLELEQNIKRLLDVRTDSKSVCKLEPKASEINAISTKETKRDKPQKAPPSPCYKCGGNHWAKECQKQVTCHLCKKDGHIAKFCRTKKRETDQKGKNNRIKSVMVRSASTFEPSRIYRIVTINGTKIQMQMDTGADVTLISTKDWNRLGRPQLQAPTIQVKSANHQPIKVRGSFQCNFVINGNVASGQAHVAETGTLLGTDWISKDPTLWKTLNQQICAVSSDVGSACDYLDNTREQLKSNLEKEFNNVFQPGLGKCTKTKASILLKPGAQPVFRKARPVPFAALTTVSEELERLQQSGVISPVDHSEWAAPIVLVKKKNESIRMCSDFSTGLNDSIQQHQHPLPTADDIFATLNGGKYFSQIDLAEAYLQIEIDEQAKQMLCINTHRGLFSYNRQPFGVKSAPGCFQQVMDAMITGLDGAAAYLDDIIITGSTIEEHNSRLKSVFKRIDDYGFRVKLEKCTFLMPRITFLGFCIDKDGRRPDPEKVTAIQQMPEPKNDSQVRSFLGLIQFYGTFIKELFKFRPPLDALTKKDAEFKWTSECQSSFDNIKQMLQSDLLLTHYDPKLPIIVAADACQYGIGAVISHRFPNGSEKAIYHISKALTAPQRNYSQIEKEAFGLITAVTKFHKFIHGRHFTLKTDHKPLLSIYGEKKGIPIYSANRLQRWATILLNYDFTIEYVNTHDFGQADALSRLISEQIQQKECEDRVIAQVEMDVITNLVNTCEQLPVTAEMVKDYSKKDTLLAEVYEYTTSGSWPNNIDKSSQIVFFHNRRDQLSIVSDCLMFNDRIVIPVSLRARVLKMLHRAHTGMVRMKQLARTLVYWPSIDKDIENIVRSCDQCAAVSKNPIKNTLCSWPISTKPWQRVHVDYAGPVEGTYYLVVVDSFSKWPEIVPTTSITSAATINILRKMFAQFGDPETLVTDNGTQFTSSYRSSPCTASPNGSSPAENFIGQKIRTFLDQLLPTDQLPHSHDTEMEKQFNNQHGAHCRNFNVGDKVYVKDYRSINTTTWIPGTIQRRIGRTMYRVTVENNNFWIRHTNQLRRRDTPTSFDVPLDTMDTMDAIEWTPLSTTLPDRSPPTPTPIFPGSPTAPSPKPIRKSTRTVKPPPKFVMKPNKTSYH</sequence>
<dbReference type="GO" id="GO:0019899">
    <property type="term" value="F:enzyme binding"/>
    <property type="evidence" value="ECO:0007669"/>
    <property type="project" value="UniProtKB-ARBA"/>
</dbReference>
<keyword evidence="3" id="KW-0808">Transferase</keyword>
<dbReference type="Pfam" id="PF23309">
    <property type="entry name" value="DUF7083"/>
    <property type="match status" value="1"/>
</dbReference>
<feature type="domain" description="Peptidase A2" evidence="12">
    <location>
        <begin position="343"/>
        <end position="361"/>
    </location>
</feature>
<dbReference type="Gene3D" id="3.30.420.10">
    <property type="entry name" value="Ribonuclease H-like superfamily/Ribonuclease H"/>
    <property type="match status" value="1"/>
</dbReference>
<keyword evidence="10" id="KW-0511">Multifunctional enzyme</keyword>
<dbReference type="Pfam" id="PF17919">
    <property type="entry name" value="RT_RNaseH_2"/>
    <property type="match status" value="1"/>
</dbReference>
<dbReference type="GO" id="GO:0003677">
    <property type="term" value="F:DNA binding"/>
    <property type="evidence" value="ECO:0007669"/>
    <property type="project" value="UniProtKB-KW"/>
</dbReference>
<dbReference type="RefSeq" id="XP_045100101.1">
    <property type="nucleotide sequence ID" value="XM_045241750.1"/>
</dbReference>
<dbReference type="PROSITE" id="PS50175">
    <property type="entry name" value="ASP_PROT_RETROV"/>
    <property type="match status" value="1"/>
</dbReference>
<dbReference type="PROSITE" id="PS50878">
    <property type="entry name" value="RT_POL"/>
    <property type="match status" value="1"/>
</dbReference>
<dbReference type="InterPro" id="IPR036397">
    <property type="entry name" value="RNaseH_sf"/>
</dbReference>
<feature type="domain" description="Reverse transcriptase" evidence="13">
    <location>
        <begin position="513"/>
        <end position="691"/>
    </location>
</feature>
<name>B6IKW2_CAEBR</name>
<dbReference type="GeneID" id="68917640"/>
<feature type="compositionally biased region" description="Pro residues" evidence="11">
    <location>
        <begin position="1289"/>
        <end position="1308"/>
    </location>
</feature>
<dbReference type="EC" id="2.7.7.49" evidence="1"/>
<evidence type="ECO:0000256" key="3">
    <source>
        <dbReference type="ARBA" id="ARBA00022679"/>
    </source>
</evidence>
<dbReference type="OMA" id="NESIRMC"/>
<dbReference type="Proteomes" id="UP000008549">
    <property type="component" value="Unassembled WGS sequence"/>
</dbReference>
<dbReference type="InterPro" id="IPR043128">
    <property type="entry name" value="Rev_trsase/Diguanyl_cyclase"/>
</dbReference>
<dbReference type="InterPro" id="IPR021109">
    <property type="entry name" value="Peptidase_aspartic_dom_sf"/>
</dbReference>
<dbReference type="Pfam" id="PF00078">
    <property type="entry name" value="RVT_1"/>
    <property type="match status" value="1"/>
</dbReference>
<dbReference type="Gene3D" id="3.30.70.270">
    <property type="match status" value="2"/>
</dbReference>
<dbReference type="InterPro" id="IPR012337">
    <property type="entry name" value="RNaseH-like_sf"/>
</dbReference>
<dbReference type="Pfam" id="PF00665">
    <property type="entry name" value="rve"/>
    <property type="match status" value="1"/>
</dbReference>
<feature type="domain" description="Integrase catalytic" evidence="14">
    <location>
        <begin position="1072"/>
        <end position="1145"/>
    </location>
</feature>
<keyword evidence="5" id="KW-0540">Nuclease</keyword>
<dbReference type="SUPFAM" id="SSF57756">
    <property type="entry name" value="Retrovirus zinc finger-like domains"/>
    <property type="match status" value="1"/>
</dbReference>
<evidence type="ECO:0000259" key="13">
    <source>
        <dbReference type="PROSITE" id="PS50878"/>
    </source>
</evidence>
<keyword evidence="6" id="KW-0064">Aspartyl protease</keyword>
<dbReference type="FunFam" id="3.10.10.10:FF:000008">
    <property type="entry name" value="Protein CBG24470"/>
    <property type="match status" value="1"/>
</dbReference>
<dbReference type="PANTHER" id="PTHR37984:SF5">
    <property type="entry name" value="PROTEIN NYNRIN-LIKE"/>
    <property type="match status" value="1"/>
</dbReference>
<keyword evidence="2" id="KW-0645">Protease</keyword>
<dbReference type="InterPro" id="IPR036875">
    <property type="entry name" value="Znf_CCHC_sf"/>
</dbReference>
<proteinExistence type="predicted"/>
<feature type="region of interest" description="Disordered" evidence="11">
    <location>
        <begin position="1282"/>
        <end position="1333"/>
    </location>
</feature>
<dbReference type="PANTHER" id="PTHR37984">
    <property type="entry name" value="PROTEIN CBG26694"/>
    <property type="match status" value="1"/>
</dbReference>
<evidence type="ECO:0000256" key="7">
    <source>
        <dbReference type="ARBA" id="ARBA00022759"/>
    </source>
</evidence>
<dbReference type="GO" id="GO:0004519">
    <property type="term" value="F:endonuclease activity"/>
    <property type="evidence" value="ECO:0007669"/>
    <property type="project" value="UniProtKB-KW"/>
</dbReference>
<dbReference type="GO" id="GO:0042575">
    <property type="term" value="C:DNA polymerase complex"/>
    <property type="evidence" value="ECO:0007669"/>
    <property type="project" value="UniProtKB-ARBA"/>
</dbReference>
<keyword evidence="16" id="KW-1185">Reference proteome</keyword>
<dbReference type="Gene3D" id="1.10.340.70">
    <property type="match status" value="1"/>
</dbReference>
<dbReference type="InterPro" id="IPR050951">
    <property type="entry name" value="Retrovirus_Pol_polyprotein"/>
</dbReference>
<dbReference type="InParanoid" id="B6IKW2"/>
<gene>
    <name evidence="15" type="ORF">CBG26159</name>
    <name evidence="15" type="ORF">CBG_26159</name>
</gene>
<dbReference type="HOGENOM" id="CLU_000384_9_9_1"/>
<dbReference type="InterPro" id="IPR000477">
    <property type="entry name" value="RT_dom"/>
</dbReference>